<keyword evidence="3" id="KW-1185">Reference proteome</keyword>
<feature type="transmembrane region" description="Helical" evidence="1">
    <location>
        <begin position="70"/>
        <end position="93"/>
    </location>
</feature>
<keyword evidence="1" id="KW-0812">Transmembrane</keyword>
<evidence type="ECO:0000313" key="2">
    <source>
        <dbReference type="EMBL" id="PPJ23375.1"/>
    </source>
</evidence>
<proteinExistence type="predicted"/>
<keyword evidence="1" id="KW-0472">Membrane</keyword>
<evidence type="ECO:0000256" key="1">
    <source>
        <dbReference type="SAM" id="Phobius"/>
    </source>
</evidence>
<sequence>MIVVGVALLVIGMSVRGFLRPPMSLPAHHDLHPVAASALGLIIWTTQSLTSAPFYGAIAMMADETNTSRLGLSTVFVVIAVAPVAALTVALLLCPTEAGHRMLAHLQAALPMTSRVVAAILIVAAVVAATIGLTIILG</sequence>
<protein>
    <submittedName>
        <fullName evidence="2">Uncharacterized protein</fullName>
    </submittedName>
</protein>
<keyword evidence="1" id="KW-1133">Transmembrane helix</keyword>
<feature type="transmembrane region" description="Helical" evidence="1">
    <location>
        <begin position="33"/>
        <end position="58"/>
    </location>
</feature>
<dbReference type="AlphaFoldDB" id="A0A2S5ZYF9"/>
<comment type="caution">
    <text evidence="2">The sequence shown here is derived from an EMBL/GenBank/DDBJ whole genome shotgun (WGS) entry which is preliminary data.</text>
</comment>
<name>A0A2S5ZYF9_9NOCA</name>
<feature type="transmembrane region" description="Helical" evidence="1">
    <location>
        <begin position="113"/>
        <end position="137"/>
    </location>
</feature>
<reference evidence="2 3" key="1">
    <citation type="submission" date="2018-02" db="EMBL/GenBank/DDBJ databases">
        <title>8 Nocardia nova and 1 Nocardia cyriacigeorgica strain used for evolution to TMP-SMX.</title>
        <authorList>
            <person name="Mehta H."/>
            <person name="Weng J."/>
            <person name="Shamoo Y."/>
        </authorList>
    </citation>
    <scope>NUCLEOTIDE SEQUENCE [LARGE SCALE GENOMIC DNA]</scope>
    <source>
        <strain evidence="2 3">BAA2227</strain>
    </source>
</reference>
<accession>A0A2S5ZYF9</accession>
<evidence type="ECO:0000313" key="3">
    <source>
        <dbReference type="Proteomes" id="UP000238356"/>
    </source>
</evidence>
<organism evidence="2 3">
    <name type="scientific">Nocardia nova</name>
    <dbReference type="NCBI Taxonomy" id="37330"/>
    <lineage>
        <taxon>Bacteria</taxon>
        <taxon>Bacillati</taxon>
        <taxon>Actinomycetota</taxon>
        <taxon>Actinomycetes</taxon>
        <taxon>Mycobacteriales</taxon>
        <taxon>Nocardiaceae</taxon>
        <taxon>Nocardia</taxon>
    </lineage>
</organism>
<gene>
    <name evidence="2" type="ORF">C5F51_28430</name>
</gene>
<dbReference type="EMBL" id="PSZD01000024">
    <property type="protein sequence ID" value="PPJ23375.1"/>
    <property type="molecule type" value="Genomic_DNA"/>
</dbReference>
<dbReference type="Proteomes" id="UP000238356">
    <property type="component" value="Unassembled WGS sequence"/>
</dbReference>